<keyword evidence="2" id="KW-1133">Transmembrane helix</keyword>
<gene>
    <name evidence="3" type="ORF">M231_05735</name>
</gene>
<dbReference type="CDD" id="cd12087">
    <property type="entry name" value="TM_EGFR-like"/>
    <property type="match status" value="1"/>
</dbReference>
<feature type="compositionally biased region" description="Low complexity" evidence="1">
    <location>
        <begin position="470"/>
        <end position="482"/>
    </location>
</feature>
<keyword evidence="2" id="KW-0812">Transmembrane</keyword>
<feature type="compositionally biased region" description="Low complexity" evidence="1">
    <location>
        <begin position="545"/>
        <end position="557"/>
    </location>
</feature>
<feature type="compositionally biased region" description="Polar residues" evidence="1">
    <location>
        <begin position="459"/>
        <end position="469"/>
    </location>
</feature>
<evidence type="ECO:0000256" key="2">
    <source>
        <dbReference type="SAM" id="Phobius"/>
    </source>
</evidence>
<dbReference type="Gene3D" id="2.60.120.260">
    <property type="entry name" value="Galactose-binding domain-like"/>
    <property type="match status" value="2"/>
</dbReference>
<feature type="region of interest" description="Disordered" evidence="1">
    <location>
        <begin position="459"/>
        <end position="512"/>
    </location>
</feature>
<keyword evidence="4" id="KW-1185">Reference proteome</keyword>
<feature type="compositionally biased region" description="Basic and acidic residues" evidence="1">
    <location>
        <begin position="362"/>
        <end position="375"/>
    </location>
</feature>
<sequence>MLITIDDASPQISYAPNTPGTWVTNHKTGAFPDVDYINYFDQTFHATYTENATASITFNGSSISVYGSFGQNHGNYSVQLDGNIPEVISGETEETVTQTTVYYADGLNTSVEHTLILTNLPSETNFSNETWWFDLDYIVIDTGSDNPTFTSIYDDQDAHFLWSDTDWRSLTNFPHDYFDHTNHLTNIAGSTMSFTFNGTSCQIFGGLNHDHGQYSVSLDGRTEEMYNGNWFELLTKIPLYTVNGLDQGIHTIIMTNHGNESTKDFDIDYAVVNSTTHQMDSFYPSSILTSTISSSIPSESTSSLAETSHHSTSPLAIVVGGAAGTVVGLTLIAVLVWYLLRRRKRSKTRGPIDLVESGTEQNDGRGDQPPRHDFDTLIPDSTTTPSMAQQPYQLAEHQFSQSSLAGANTIAPYLCQVGPPPGSTDSSHFPSDRITSPSMAMNPSDTDPFSDVSAITHRPTTNSRAPSNISHSSTSHVSSTTSELVTYPSRSPATMTCPSQTTLSHVQTSTHISRTTPLPRLIAEIKASTSINFTTQRPRLISPVSSTETSNETNSPTNEHDSSWSHHSNGEQRRARMTVFGRETDAGPVMLDEEGEMLPPDYTQATEPLQG</sequence>
<dbReference type="VEuPathDB" id="FungiDB:TREMEDRAFT_58395"/>
<reference evidence="3 4" key="1">
    <citation type="submission" date="2016-06" db="EMBL/GenBank/DDBJ databases">
        <title>Evolution of pathogenesis and genome organization in the Tremellales.</title>
        <authorList>
            <person name="Cuomo C."/>
            <person name="Litvintseva A."/>
            <person name="Heitman J."/>
            <person name="Chen Y."/>
            <person name="Sun S."/>
            <person name="Springer D."/>
            <person name="Dromer F."/>
            <person name="Young S."/>
            <person name="Zeng Q."/>
            <person name="Chapman S."/>
            <person name="Gujja S."/>
            <person name="Saif S."/>
            <person name="Birren B."/>
        </authorList>
    </citation>
    <scope>NUCLEOTIDE SEQUENCE [LARGE SCALE GENOMIC DNA]</scope>
    <source>
        <strain evidence="3 4">ATCC 28783</strain>
    </source>
</reference>
<dbReference type="EMBL" id="SDIL01000081">
    <property type="protein sequence ID" value="RXK36971.1"/>
    <property type="molecule type" value="Genomic_DNA"/>
</dbReference>
<evidence type="ECO:0000313" key="4">
    <source>
        <dbReference type="Proteomes" id="UP000289152"/>
    </source>
</evidence>
<dbReference type="Proteomes" id="UP000289152">
    <property type="component" value="Unassembled WGS sequence"/>
</dbReference>
<feature type="transmembrane region" description="Helical" evidence="2">
    <location>
        <begin position="315"/>
        <end position="340"/>
    </location>
</feature>
<accession>A0A4Q1BHA2</accession>
<evidence type="ECO:0000313" key="3">
    <source>
        <dbReference type="EMBL" id="RXK36971.1"/>
    </source>
</evidence>
<dbReference type="AlphaFoldDB" id="A0A4Q1BHA2"/>
<comment type="caution">
    <text evidence="3">The sequence shown here is derived from an EMBL/GenBank/DDBJ whole genome shotgun (WGS) entry which is preliminary data.</text>
</comment>
<feature type="compositionally biased region" description="Polar residues" evidence="1">
    <location>
        <begin position="488"/>
        <end position="512"/>
    </location>
</feature>
<feature type="compositionally biased region" description="Basic and acidic residues" evidence="1">
    <location>
        <begin position="558"/>
        <end position="574"/>
    </location>
</feature>
<name>A0A4Q1BHA2_TREME</name>
<evidence type="ECO:0000256" key="1">
    <source>
        <dbReference type="SAM" id="MobiDB-lite"/>
    </source>
</evidence>
<organism evidence="3 4">
    <name type="scientific">Tremella mesenterica</name>
    <name type="common">Jelly fungus</name>
    <dbReference type="NCBI Taxonomy" id="5217"/>
    <lineage>
        <taxon>Eukaryota</taxon>
        <taxon>Fungi</taxon>
        <taxon>Dikarya</taxon>
        <taxon>Basidiomycota</taxon>
        <taxon>Agaricomycotina</taxon>
        <taxon>Tremellomycetes</taxon>
        <taxon>Tremellales</taxon>
        <taxon>Tremellaceae</taxon>
        <taxon>Tremella</taxon>
    </lineage>
</organism>
<dbReference type="OrthoDB" id="2563669at2759"/>
<dbReference type="InParanoid" id="A0A4Q1BHA2"/>
<keyword evidence="2" id="KW-0472">Membrane</keyword>
<feature type="region of interest" description="Disordered" evidence="1">
    <location>
        <begin position="534"/>
        <end position="611"/>
    </location>
</feature>
<feature type="region of interest" description="Disordered" evidence="1">
    <location>
        <begin position="351"/>
        <end position="388"/>
    </location>
</feature>
<protein>
    <submittedName>
        <fullName evidence="3">Uncharacterized protein</fullName>
    </submittedName>
</protein>
<feature type="compositionally biased region" description="Polar residues" evidence="1">
    <location>
        <begin position="379"/>
        <end position="388"/>
    </location>
</feature>
<proteinExistence type="predicted"/>